<dbReference type="AlphaFoldDB" id="A0A556VAG3"/>
<dbReference type="SMART" id="SM00315">
    <property type="entry name" value="RGS"/>
    <property type="match status" value="1"/>
</dbReference>
<keyword evidence="9" id="KW-1185">Reference proteome</keyword>
<dbReference type="Pfam" id="PF00615">
    <property type="entry name" value="RGS"/>
    <property type="match status" value="1"/>
</dbReference>
<comment type="subcellular location">
    <subcellularLocation>
        <location evidence="1">Cytoplasm</location>
    </subcellularLocation>
</comment>
<dbReference type="GO" id="GO:0005737">
    <property type="term" value="C:cytoplasm"/>
    <property type="evidence" value="ECO:0007669"/>
    <property type="project" value="UniProtKB-SubCell"/>
</dbReference>
<sequence>MMTTRVAHCHGDTSGYFGQGVLRPPVPGEENTNSDTVRPESYEPEGRDSSDYAHPSWAESLQSLLDDQDGISLFRDFLAQEGLTDLIDFWLACRGFQLAFLAPVSCLSTSLDVINKRRLKLAKAIYRKYIISNGVVTKRIRAMTKNSLCERICHLELDSALFLQAKQEVQDGMEAEVYPLFLKSYLFLTNAQETCIEQKVQTWELNTHKQETGNDQQEMNSSMQEPESGKKELKQKTENKQREVLQFFPEQVETNHKRPEHWEAGSRGKCVCEIVKVAYYFCGEPIPYRSTFRGQAITLAQFKQLLTKKGEYRFFFKKASDEFDCGVVYEEVCEDDAVLPVFQGKIIGKVEKTY</sequence>
<dbReference type="Gene3D" id="1.10.167.10">
    <property type="entry name" value="Regulator of G-protein Signalling 4, domain 2"/>
    <property type="match status" value="1"/>
</dbReference>
<dbReference type="GO" id="GO:0016055">
    <property type="term" value="P:Wnt signaling pathway"/>
    <property type="evidence" value="ECO:0007669"/>
    <property type="project" value="UniProtKB-KW"/>
</dbReference>
<evidence type="ECO:0000256" key="4">
    <source>
        <dbReference type="PROSITE-ProRule" id="PRU00069"/>
    </source>
</evidence>
<dbReference type="PROSITE" id="PS50132">
    <property type="entry name" value="RGS"/>
    <property type="match status" value="1"/>
</dbReference>
<dbReference type="PROSITE" id="PS50841">
    <property type="entry name" value="DIX"/>
    <property type="match status" value="1"/>
</dbReference>
<dbReference type="SUPFAM" id="SSF48097">
    <property type="entry name" value="Regulator of G-protein signaling, RGS"/>
    <property type="match status" value="1"/>
</dbReference>
<dbReference type="GO" id="GO:0019901">
    <property type="term" value="F:protein kinase binding"/>
    <property type="evidence" value="ECO:0007669"/>
    <property type="project" value="TreeGrafter"/>
</dbReference>
<dbReference type="InterPro" id="IPR038207">
    <property type="entry name" value="DIX_dom_sf"/>
</dbReference>
<evidence type="ECO:0000256" key="3">
    <source>
        <dbReference type="ARBA" id="ARBA00022687"/>
    </source>
</evidence>
<dbReference type="PANTHER" id="PTHR46102">
    <property type="entry name" value="AXIN"/>
    <property type="match status" value="1"/>
</dbReference>
<dbReference type="InterPro" id="IPR024066">
    <property type="entry name" value="RGS_subdom1/3"/>
</dbReference>
<feature type="region of interest" description="Disordered" evidence="5">
    <location>
        <begin position="210"/>
        <end position="235"/>
    </location>
</feature>
<dbReference type="InterPro" id="IPR029071">
    <property type="entry name" value="Ubiquitin-like_domsf"/>
</dbReference>
<reference evidence="8 9" key="1">
    <citation type="journal article" date="2019" name="Genome Biol. Evol.">
        <title>Whole-Genome Sequencing of the Giant Devil Catfish, Bagarius yarrelli.</title>
        <authorList>
            <person name="Jiang W."/>
            <person name="Lv Y."/>
            <person name="Cheng L."/>
            <person name="Yang K."/>
            <person name="Chao B."/>
            <person name="Wang X."/>
            <person name="Li Y."/>
            <person name="Pan X."/>
            <person name="You X."/>
            <person name="Zhang Y."/>
            <person name="Yang J."/>
            <person name="Li J."/>
            <person name="Zhang X."/>
            <person name="Liu S."/>
            <person name="Sun C."/>
            <person name="Yang J."/>
            <person name="Shi Q."/>
        </authorList>
    </citation>
    <scope>NUCLEOTIDE SEQUENCE [LARGE SCALE GENOMIC DNA]</scope>
    <source>
        <strain evidence="8">JWS20170419001</strain>
        <tissue evidence="8">Muscle</tissue>
    </source>
</reference>
<dbReference type="SMART" id="SM00021">
    <property type="entry name" value="DAX"/>
    <property type="match status" value="1"/>
</dbReference>
<dbReference type="GO" id="GO:0005634">
    <property type="term" value="C:nucleus"/>
    <property type="evidence" value="ECO:0007669"/>
    <property type="project" value="TreeGrafter"/>
</dbReference>
<dbReference type="Gene3D" id="1.10.196.10">
    <property type="match status" value="1"/>
</dbReference>
<feature type="region of interest" description="Disordered" evidence="5">
    <location>
        <begin position="18"/>
        <end position="52"/>
    </location>
</feature>
<dbReference type="InterPro" id="IPR016137">
    <property type="entry name" value="RGS"/>
</dbReference>
<dbReference type="GO" id="GO:0090090">
    <property type="term" value="P:negative regulation of canonical Wnt signaling pathway"/>
    <property type="evidence" value="ECO:0007669"/>
    <property type="project" value="InterPro"/>
</dbReference>
<keyword evidence="2" id="KW-0963">Cytoplasm</keyword>
<dbReference type="GO" id="GO:0031625">
    <property type="term" value="F:ubiquitin protein ligase binding"/>
    <property type="evidence" value="ECO:0007669"/>
    <property type="project" value="TreeGrafter"/>
</dbReference>
<dbReference type="PANTHER" id="PTHR46102:SF2">
    <property type="entry name" value="AXIN"/>
    <property type="match status" value="1"/>
</dbReference>
<feature type="compositionally biased region" description="Polar residues" evidence="5">
    <location>
        <begin position="213"/>
        <end position="225"/>
    </location>
</feature>
<dbReference type="Proteomes" id="UP000319801">
    <property type="component" value="Unassembled WGS sequence"/>
</dbReference>
<dbReference type="Gene3D" id="2.40.240.130">
    <property type="match status" value="1"/>
</dbReference>
<evidence type="ECO:0000256" key="2">
    <source>
        <dbReference type="ARBA" id="ARBA00022490"/>
    </source>
</evidence>
<dbReference type="EMBL" id="VCAZ01000191">
    <property type="protein sequence ID" value="TTE81779.1"/>
    <property type="molecule type" value="Genomic_DNA"/>
</dbReference>
<feature type="domain" description="RGS" evidence="6">
    <location>
        <begin position="60"/>
        <end position="187"/>
    </location>
</feature>
<evidence type="ECO:0000259" key="7">
    <source>
        <dbReference type="PROSITE" id="PS50841"/>
    </source>
</evidence>
<dbReference type="PRINTS" id="PR01301">
    <property type="entry name" value="RGSPROTEIN"/>
</dbReference>
<proteinExistence type="predicted"/>
<name>A0A556VAG3_BAGYA</name>
<feature type="domain" description="DIX" evidence="7">
    <location>
        <begin position="272"/>
        <end position="354"/>
    </location>
</feature>
<dbReference type="GO" id="GO:0008013">
    <property type="term" value="F:beta-catenin binding"/>
    <property type="evidence" value="ECO:0007669"/>
    <property type="project" value="TreeGrafter"/>
</dbReference>
<evidence type="ECO:0000313" key="8">
    <source>
        <dbReference type="EMBL" id="TTE81779.1"/>
    </source>
</evidence>
<dbReference type="OrthoDB" id="10007451at2759"/>
<comment type="caution">
    <text evidence="8">The sequence shown here is derived from an EMBL/GenBank/DDBJ whole genome shotgun (WGS) entry which is preliminary data.</text>
</comment>
<keyword evidence="3 4" id="KW-0879">Wnt signaling pathway</keyword>
<gene>
    <name evidence="8" type="ORF">Baya_14989</name>
</gene>
<dbReference type="InterPro" id="IPR036305">
    <property type="entry name" value="RGS_sf"/>
</dbReference>
<dbReference type="GO" id="GO:0005886">
    <property type="term" value="C:plasma membrane"/>
    <property type="evidence" value="ECO:0007669"/>
    <property type="project" value="TreeGrafter"/>
</dbReference>
<accession>A0A556VAG3</accession>
<evidence type="ECO:0000313" key="9">
    <source>
        <dbReference type="Proteomes" id="UP000319801"/>
    </source>
</evidence>
<protein>
    <submittedName>
        <fullName evidence="8">Axin-1</fullName>
    </submittedName>
</protein>
<dbReference type="GO" id="GO:0030877">
    <property type="term" value="C:beta-catenin destruction complex"/>
    <property type="evidence" value="ECO:0007669"/>
    <property type="project" value="TreeGrafter"/>
</dbReference>
<dbReference type="GO" id="GO:0048468">
    <property type="term" value="P:cell development"/>
    <property type="evidence" value="ECO:0007669"/>
    <property type="project" value="TreeGrafter"/>
</dbReference>
<evidence type="ECO:0000256" key="1">
    <source>
        <dbReference type="ARBA" id="ARBA00004496"/>
    </source>
</evidence>
<organism evidence="8 9">
    <name type="scientific">Bagarius yarrelli</name>
    <name type="common">Goonch</name>
    <name type="synonym">Bagrus yarrelli</name>
    <dbReference type="NCBI Taxonomy" id="175774"/>
    <lineage>
        <taxon>Eukaryota</taxon>
        <taxon>Metazoa</taxon>
        <taxon>Chordata</taxon>
        <taxon>Craniata</taxon>
        <taxon>Vertebrata</taxon>
        <taxon>Euteleostomi</taxon>
        <taxon>Actinopterygii</taxon>
        <taxon>Neopterygii</taxon>
        <taxon>Teleostei</taxon>
        <taxon>Ostariophysi</taxon>
        <taxon>Siluriformes</taxon>
        <taxon>Sisoridae</taxon>
        <taxon>Sisorinae</taxon>
        <taxon>Bagarius</taxon>
    </lineage>
</organism>
<dbReference type="GO" id="GO:0060090">
    <property type="term" value="F:molecular adaptor activity"/>
    <property type="evidence" value="ECO:0007669"/>
    <property type="project" value="TreeGrafter"/>
</dbReference>
<evidence type="ECO:0000256" key="5">
    <source>
        <dbReference type="SAM" id="MobiDB-lite"/>
    </source>
</evidence>
<dbReference type="InterPro" id="IPR043581">
    <property type="entry name" value="Axin-like"/>
</dbReference>
<evidence type="ECO:0000259" key="6">
    <source>
        <dbReference type="PROSITE" id="PS50132"/>
    </source>
</evidence>
<dbReference type="InterPro" id="IPR044926">
    <property type="entry name" value="RGS_subdomain_2"/>
</dbReference>
<dbReference type="InterPro" id="IPR001158">
    <property type="entry name" value="DIX"/>
</dbReference>
<dbReference type="GO" id="GO:0032436">
    <property type="term" value="P:positive regulation of proteasomal ubiquitin-dependent protein catabolic process"/>
    <property type="evidence" value="ECO:0007669"/>
    <property type="project" value="TreeGrafter"/>
</dbReference>
<dbReference type="SUPFAM" id="SSF54236">
    <property type="entry name" value="Ubiquitin-like"/>
    <property type="match status" value="1"/>
</dbReference>
<dbReference type="Pfam" id="PF00778">
    <property type="entry name" value="DIX"/>
    <property type="match status" value="1"/>
</dbReference>
<feature type="compositionally biased region" description="Basic and acidic residues" evidence="5">
    <location>
        <begin position="37"/>
        <end position="51"/>
    </location>
</feature>